<dbReference type="Gene3D" id="3.40.50.720">
    <property type="entry name" value="NAD(P)-binding Rossmann-like Domain"/>
    <property type="match status" value="1"/>
</dbReference>
<protein>
    <submittedName>
        <fullName evidence="2">NAD(P)-dependent oxidoreductase</fullName>
    </submittedName>
</protein>
<reference evidence="2 3" key="1">
    <citation type="submission" date="2015-11" db="EMBL/GenBank/DDBJ databases">
        <title>Draft Genome Sequence of the Strain BR 10423 (Rhizobium sp.) isolated from nodules of Mimosa pudica.</title>
        <authorList>
            <person name="Barauna A.C."/>
            <person name="Zilli J.E."/>
            <person name="Simoes-Araujo J.L."/>
            <person name="Reis V.M."/>
            <person name="James E.K."/>
            <person name="Reis F.B.Jr."/>
            <person name="Rouws L.F."/>
            <person name="Passos S.R."/>
            <person name="Gois S.R."/>
        </authorList>
    </citation>
    <scope>NUCLEOTIDE SEQUENCE [LARGE SCALE GENOMIC DNA]</scope>
    <source>
        <strain evidence="2 3">BR10423</strain>
    </source>
</reference>
<dbReference type="AlphaFoldDB" id="A0A109J3X7"/>
<comment type="caution">
    <text evidence="2">The sequence shown here is derived from an EMBL/GenBank/DDBJ whole genome shotgun (WGS) entry which is preliminary data.</text>
</comment>
<dbReference type="OrthoDB" id="7771794at2"/>
<dbReference type="SUPFAM" id="SSF51735">
    <property type="entry name" value="NAD(P)-binding Rossmann-fold domains"/>
    <property type="match status" value="1"/>
</dbReference>
<organism evidence="2 3">
    <name type="scientific">Rhizobium altiplani</name>
    <dbReference type="NCBI Taxonomy" id="1864509"/>
    <lineage>
        <taxon>Bacteria</taxon>
        <taxon>Pseudomonadati</taxon>
        <taxon>Pseudomonadota</taxon>
        <taxon>Alphaproteobacteria</taxon>
        <taxon>Hyphomicrobiales</taxon>
        <taxon>Rhizobiaceae</taxon>
        <taxon>Rhizobium/Agrobacterium group</taxon>
        <taxon>Rhizobium</taxon>
    </lineage>
</organism>
<evidence type="ECO:0000259" key="1">
    <source>
        <dbReference type="Pfam" id="PF05368"/>
    </source>
</evidence>
<dbReference type="InterPro" id="IPR008030">
    <property type="entry name" value="NmrA-like"/>
</dbReference>
<dbReference type="RefSeq" id="WP_062375116.1">
    <property type="nucleotide sequence ID" value="NZ_LNCD01000138.1"/>
</dbReference>
<dbReference type="PANTHER" id="PTHR47129:SF1">
    <property type="entry name" value="NMRA-LIKE DOMAIN-CONTAINING PROTEIN"/>
    <property type="match status" value="1"/>
</dbReference>
<name>A0A109J3X7_9HYPH</name>
<proteinExistence type="predicted"/>
<dbReference type="InterPro" id="IPR036291">
    <property type="entry name" value="NAD(P)-bd_dom_sf"/>
</dbReference>
<accession>A0A109J3X7</accession>
<sequence>MITITAATGRYGRLVVGALLRRGVPANEIVAAVRNPENAADLAAKGVQVREADYDRPETLASAFAGAHKILLIPSADFGLRHPQMVRAVVEAIDAGVGLVAYASFVNTDASTIRLGEAHKQIEAFIRESGAPFVMLRNGPYIEVFAGDLGGMDYAINSGTLIGSAGAGRFSGASRDDLAEAAAMVLTSADDQTGKIYELGGTPWTKADLVAAISQLTGKPLLYQDMPIDAYTQMLVASGMPQFMAEIIADAGFSATRGDWYTESEDLPRLLGRPSTPLIDVVAATLKRNGLL</sequence>
<dbReference type="Gene3D" id="3.90.25.10">
    <property type="entry name" value="UDP-galactose 4-epimerase, domain 1"/>
    <property type="match status" value="1"/>
</dbReference>
<dbReference type="EMBL" id="LNCD01000138">
    <property type="protein sequence ID" value="KWV41873.1"/>
    <property type="molecule type" value="Genomic_DNA"/>
</dbReference>
<evidence type="ECO:0000313" key="3">
    <source>
        <dbReference type="Proteomes" id="UP000068164"/>
    </source>
</evidence>
<dbReference type="PANTHER" id="PTHR47129">
    <property type="entry name" value="QUINONE OXIDOREDUCTASE 2"/>
    <property type="match status" value="1"/>
</dbReference>
<gene>
    <name evidence="2" type="ORF">AS026_22105</name>
</gene>
<feature type="domain" description="NmrA-like" evidence="1">
    <location>
        <begin position="2"/>
        <end position="249"/>
    </location>
</feature>
<evidence type="ECO:0000313" key="2">
    <source>
        <dbReference type="EMBL" id="KWV41873.1"/>
    </source>
</evidence>
<dbReference type="InterPro" id="IPR052718">
    <property type="entry name" value="NmrA-type_oxidoreductase"/>
</dbReference>
<keyword evidence="3" id="KW-1185">Reference proteome</keyword>
<dbReference type="Proteomes" id="UP000068164">
    <property type="component" value="Unassembled WGS sequence"/>
</dbReference>
<dbReference type="Pfam" id="PF05368">
    <property type="entry name" value="NmrA"/>
    <property type="match status" value="1"/>
</dbReference>